<organism evidence="2 3">
    <name type="scientific">Candidatus Chromulinivorax destructor</name>
    <dbReference type="NCBI Taxonomy" id="2066483"/>
    <lineage>
        <taxon>Bacteria</taxon>
        <taxon>Candidatus Babelota</taxon>
        <taxon>Candidatus Babeliae</taxon>
        <taxon>Candidatus Babeliales</taxon>
        <taxon>Candidatus Chromulinivoraceae</taxon>
        <taxon>Candidatus Chromulinivorax</taxon>
    </lineage>
</organism>
<dbReference type="EMBL" id="CP025544">
    <property type="protein sequence ID" value="AXK60866.1"/>
    <property type="molecule type" value="Genomic_DNA"/>
</dbReference>
<accession>A0A345ZC49</accession>
<dbReference type="KEGG" id="cdes:C0J27_03925"/>
<dbReference type="Gene3D" id="3.40.630.30">
    <property type="match status" value="1"/>
</dbReference>
<name>A0A345ZC49_9BACT</name>
<dbReference type="GO" id="GO:0016747">
    <property type="term" value="F:acyltransferase activity, transferring groups other than amino-acyl groups"/>
    <property type="evidence" value="ECO:0007669"/>
    <property type="project" value="InterPro"/>
</dbReference>
<dbReference type="PROSITE" id="PS51186">
    <property type="entry name" value="GNAT"/>
    <property type="match status" value="1"/>
</dbReference>
<keyword evidence="3" id="KW-1185">Reference proteome</keyword>
<dbReference type="InterPro" id="IPR000182">
    <property type="entry name" value="GNAT_dom"/>
</dbReference>
<dbReference type="OrthoDB" id="9788755at2"/>
<dbReference type="AlphaFoldDB" id="A0A345ZC49"/>
<evidence type="ECO:0000313" key="2">
    <source>
        <dbReference type="EMBL" id="AXK60866.1"/>
    </source>
</evidence>
<dbReference type="SUPFAM" id="SSF55729">
    <property type="entry name" value="Acyl-CoA N-acyltransferases (Nat)"/>
    <property type="match status" value="1"/>
</dbReference>
<dbReference type="Proteomes" id="UP000254834">
    <property type="component" value="Chromosome"/>
</dbReference>
<dbReference type="RefSeq" id="WP_115585881.1">
    <property type="nucleotide sequence ID" value="NZ_CP025544.1"/>
</dbReference>
<evidence type="ECO:0000259" key="1">
    <source>
        <dbReference type="PROSITE" id="PS51186"/>
    </source>
</evidence>
<evidence type="ECO:0000313" key="3">
    <source>
        <dbReference type="Proteomes" id="UP000254834"/>
    </source>
</evidence>
<protein>
    <recommendedName>
        <fullName evidence="1">N-acetyltransferase domain-containing protein</fullName>
    </recommendedName>
</protein>
<proteinExistence type="predicted"/>
<dbReference type="Pfam" id="PF00583">
    <property type="entry name" value="Acetyltransf_1"/>
    <property type="match status" value="1"/>
</dbReference>
<feature type="domain" description="N-acetyltransferase" evidence="1">
    <location>
        <begin position="38"/>
        <end position="183"/>
    </location>
</feature>
<gene>
    <name evidence="2" type="ORF">C0J27_03925</name>
</gene>
<reference evidence="2 3" key="1">
    <citation type="submission" date="2017-12" db="EMBL/GenBank/DDBJ databases">
        <title>Chromulinavorax destructans is a abundant pathogen of dominant heterotrophic picoflagllates.</title>
        <authorList>
            <person name="Deeg C.M."/>
            <person name="Zimmer M."/>
            <person name="Suttle C.A."/>
        </authorList>
    </citation>
    <scope>NUCLEOTIDE SEQUENCE [LARGE SCALE GENOMIC DNA]</scope>
    <source>
        <strain evidence="2 3">SeV1</strain>
    </source>
</reference>
<dbReference type="CDD" id="cd04301">
    <property type="entry name" value="NAT_SF"/>
    <property type="match status" value="1"/>
</dbReference>
<dbReference type="InterPro" id="IPR016181">
    <property type="entry name" value="Acyl_CoA_acyltransferase"/>
</dbReference>
<sequence>MQLFLVTNLIALALFHGNVDHIMNKEEICNQEVIMSDGILNYVASRDLPDVIEVLSDNYKWLGYCDAQHIIKSMKLRTDDQPDHEVFKVLRVENKVVGLIMYESYHFQDRGNISRLAVHKDFCNKGYASQLLQYAIDDMRSHAISDVRLCCHRENEKALSLYEKKFNFHINMPEWLHLSLDLSSI</sequence>